<protein>
    <submittedName>
        <fullName evidence="6">Spermidine synthase</fullName>
    </submittedName>
</protein>
<keyword evidence="3 4" id="KW-0620">Polyamine biosynthesis</keyword>
<dbReference type="Proteomes" id="UP001497493">
    <property type="component" value="Chromosome"/>
</dbReference>
<dbReference type="EMBL" id="OZ026884">
    <property type="protein sequence ID" value="CAL1240782.1"/>
    <property type="molecule type" value="Genomic_DNA"/>
</dbReference>
<proteinExistence type="inferred from homology"/>
<keyword evidence="7" id="KW-1185">Reference proteome</keyword>
<dbReference type="InterPro" id="IPR030374">
    <property type="entry name" value="PABS"/>
</dbReference>
<dbReference type="PANTHER" id="PTHR43317">
    <property type="entry name" value="THERMOSPERMINE SYNTHASE ACAULIS5"/>
    <property type="match status" value="1"/>
</dbReference>
<evidence type="ECO:0000256" key="3">
    <source>
        <dbReference type="ARBA" id="ARBA00023115"/>
    </source>
</evidence>
<dbReference type="SUPFAM" id="SSF53335">
    <property type="entry name" value="S-adenosyl-L-methionine-dependent methyltransferases"/>
    <property type="match status" value="1"/>
</dbReference>
<evidence type="ECO:0000313" key="7">
    <source>
        <dbReference type="Proteomes" id="UP001497493"/>
    </source>
</evidence>
<keyword evidence="2 4" id="KW-0808">Transferase</keyword>
<dbReference type="PROSITE" id="PS51006">
    <property type="entry name" value="PABS_2"/>
    <property type="match status" value="1"/>
</dbReference>
<feature type="active site" description="Proton acceptor" evidence="4">
    <location>
        <position position="146"/>
    </location>
</feature>
<evidence type="ECO:0000256" key="2">
    <source>
        <dbReference type="ARBA" id="ARBA00022679"/>
    </source>
</evidence>
<evidence type="ECO:0000256" key="1">
    <source>
        <dbReference type="ARBA" id="ARBA00007867"/>
    </source>
</evidence>
<reference evidence="6 7" key="1">
    <citation type="submission" date="2024-04" db="EMBL/GenBank/DDBJ databases">
        <authorList>
            <person name="Cremers G."/>
        </authorList>
    </citation>
    <scope>NUCLEOTIDE SEQUENCE [LARGE SCALE GENOMIC DNA]</scope>
    <source>
        <strain evidence="6">MeCH1-AG</strain>
    </source>
</reference>
<dbReference type="Gene3D" id="3.40.50.150">
    <property type="entry name" value="Vaccinia Virus protein VP39"/>
    <property type="match status" value="1"/>
</dbReference>
<dbReference type="RefSeq" id="WP_348759928.1">
    <property type="nucleotide sequence ID" value="NZ_OZ026884.1"/>
</dbReference>
<evidence type="ECO:0000259" key="5">
    <source>
        <dbReference type="PROSITE" id="PS51006"/>
    </source>
</evidence>
<evidence type="ECO:0000313" key="6">
    <source>
        <dbReference type="EMBL" id="CAL1240782.1"/>
    </source>
</evidence>
<dbReference type="InterPro" id="IPR029063">
    <property type="entry name" value="SAM-dependent_MTases_sf"/>
</dbReference>
<accession>A0ABM9NJL2</accession>
<comment type="similarity">
    <text evidence="1">Belongs to the spermidine/spermine synthase family.</text>
</comment>
<dbReference type="Pfam" id="PF01564">
    <property type="entry name" value="Spermine_synth"/>
    <property type="match status" value="1"/>
</dbReference>
<organism evidence="6 7">
    <name type="scientific">Candidatus Methylocalor cossyra</name>
    <dbReference type="NCBI Taxonomy" id="3108543"/>
    <lineage>
        <taxon>Bacteria</taxon>
        <taxon>Pseudomonadati</taxon>
        <taxon>Pseudomonadota</taxon>
        <taxon>Gammaproteobacteria</taxon>
        <taxon>Methylococcales</taxon>
        <taxon>Methylococcaceae</taxon>
        <taxon>Candidatus Methylocalor</taxon>
    </lineage>
</organism>
<gene>
    <name evidence="6" type="ORF">MECH1_V1_2006</name>
</gene>
<feature type="domain" description="PABS" evidence="5">
    <location>
        <begin position="1"/>
        <end position="226"/>
    </location>
</feature>
<sequence>MRKYGGAVIHRDRDQHGWIEVVDTFGVRSLHFGTPSRQSAMSLVEPERLELPYVRAMLTGLLFRPDPGPVLLLGLGGGSLARFLLRHFPDCRIEAVESRARVVELARRFFQLPEDPRLTVHVADGRDFVCARAEGDTAVYGQILVDAYDQAGLAPQVQGHEFFAAAVKLLQGDGVLAINLWGSDHPALRQGLALLDCYCQRRTLRLPVFGRGNVIGFGFGAALAWPGRELLERRARALERRLGIEFPRLLRACCVPQRR</sequence>
<evidence type="ECO:0000256" key="4">
    <source>
        <dbReference type="PROSITE-ProRule" id="PRU00354"/>
    </source>
</evidence>
<name>A0ABM9NJL2_9GAMM</name>
<dbReference type="PANTHER" id="PTHR43317:SF1">
    <property type="entry name" value="THERMOSPERMINE SYNTHASE ACAULIS5"/>
    <property type="match status" value="1"/>
</dbReference>